<dbReference type="InterPro" id="IPR008990">
    <property type="entry name" value="Elect_transpt_acc-like_dom_sf"/>
</dbReference>
<evidence type="ECO:0000256" key="1">
    <source>
        <dbReference type="SAM" id="MobiDB-lite"/>
    </source>
</evidence>
<dbReference type="InterPro" id="IPR042262">
    <property type="entry name" value="CN_hydtase_beta_C"/>
</dbReference>
<feature type="compositionally biased region" description="Basic and acidic residues" evidence="1">
    <location>
        <begin position="19"/>
        <end position="40"/>
    </location>
</feature>
<protein>
    <submittedName>
        <fullName evidence="3">Nitrile hydratase subunit beta</fullName>
        <ecNumber evidence="3">4.2.1.84</ecNumber>
    </submittedName>
</protein>
<dbReference type="Pfam" id="PF21006">
    <property type="entry name" value="NHase_beta_N"/>
    <property type="match status" value="1"/>
</dbReference>
<proteinExistence type="predicted"/>
<name>A0A1Y5T9Z9_9RHOB</name>
<evidence type="ECO:0000313" key="4">
    <source>
        <dbReference type="Proteomes" id="UP000193623"/>
    </source>
</evidence>
<keyword evidence="4" id="KW-1185">Reference proteome</keyword>
<feature type="region of interest" description="Disordered" evidence="1">
    <location>
        <begin position="1"/>
        <end position="51"/>
    </location>
</feature>
<dbReference type="SUPFAM" id="SSF50090">
    <property type="entry name" value="Electron transport accessory proteins"/>
    <property type="match status" value="1"/>
</dbReference>
<dbReference type="Proteomes" id="UP000193623">
    <property type="component" value="Unassembled WGS sequence"/>
</dbReference>
<dbReference type="AlphaFoldDB" id="A0A1Y5T9Z9"/>
<accession>A0A1Y5T9Z9</accession>
<evidence type="ECO:0000313" key="3">
    <source>
        <dbReference type="EMBL" id="SLN59237.1"/>
    </source>
</evidence>
<dbReference type="EMBL" id="FWFT01000006">
    <property type="protein sequence ID" value="SLN59237.1"/>
    <property type="molecule type" value="Genomic_DNA"/>
</dbReference>
<dbReference type="InterPro" id="IPR049054">
    <property type="entry name" value="CN_hydtase_beta-like_N"/>
</dbReference>
<reference evidence="3 4" key="1">
    <citation type="submission" date="2017-03" db="EMBL/GenBank/DDBJ databases">
        <authorList>
            <person name="Afonso C.L."/>
            <person name="Miller P.J."/>
            <person name="Scott M.A."/>
            <person name="Spackman E."/>
            <person name="Goraichik I."/>
            <person name="Dimitrov K.M."/>
            <person name="Suarez D.L."/>
            <person name="Swayne D.E."/>
        </authorList>
    </citation>
    <scope>NUCLEOTIDE SEQUENCE [LARGE SCALE GENOMIC DNA]</scope>
    <source>
        <strain evidence="3 4">CECT 8397</strain>
    </source>
</reference>
<organism evidence="3 4">
    <name type="scientific">Pseudooctadecabacter jejudonensis</name>
    <dbReference type="NCBI Taxonomy" id="1391910"/>
    <lineage>
        <taxon>Bacteria</taxon>
        <taxon>Pseudomonadati</taxon>
        <taxon>Pseudomonadota</taxon>
        <taxon>Alphaproteobacteria</taxon>
        <taxon>Rhodobacterales</taxon>
        <taxon>Paracoccaceae</taxon>
        <taxon>Pseudooctadecabacter</taxon>
    </lineage>
</organism>
<keyword evidence="3" id="KW-0456">Lyase</keyword>
<dbReference type="EC" id="4.2.1.84" evidence="3"/>
<dbReference type="GO" id="GO:0018822">
    <property type="term" value="F:nitrile hydratase activity"/>
    <property type="evidence" value="ECO:0007669"/>
    <property type="project" value="UniProtKB-EC"/>
</dbReference>
<feature type="compositionally biased region" description="Polar residues" evidence="1">
    <location>
        <begin position="1"/>
        <end position="14"/>
    </location>
</feature>
<sequence>MAEKTNPQEGTPSKNPARRWHDDPARRWHDNPARRWHDMGGDDAGPVPTDQHDFSLWEKRVDALMIIGSAKGYFTVDGLRRVLEDMGEDAFETMTYYERWIASVNQNLIEGGAYTTAELAAKMDDVARRGLTYGDAAGAP</sequence>
<dbReference type="Gene3D" id="1.10.472.20">
    <property type="entry name" value="Nitrile hydratase, beta subunit"/>
    <property type="match status" value="1"/>
</dbReference>
<feature type="domain" description="Nitrile hydratase beta subunit-like N-terminal" evidence="2">
    <location>
        <begin position="36"/>
        <end position="128"/>
    </location>
</feature>
<gene>
    <name evidence="3" type="primary">nthB_2</name>
    <name evidence="3" type="ORF">PSJ8397_03143</name>
</gene>
<evidence type="ECO:0000259" key="2">
    <source>
        <dbReference type="Pfam" id="PF21006"/>
    </source>
</evidence>